<feature type="domain" description="Flavodoxin-like fold" evidence="7">
    <location>
        <begin position="1"/>
        <end position="179"/>
    </location>
</feature>
<dbReference type="EMBL" id="QTUJ01000001">
    <property type="protein sequence ID" value="REF72220.1"/>
    <property type="molecule type" value="Genomic_DNA"/>
</dbReference>
<dbReference type="Gene3D" id="3.40.50.360">
    <property type="match status" value="1"/>
</dbReference>
<evidence type="ECO:0000313" key="11">
    <source>
        <dbReference type="Proteomes" id="UP000256941"/>
    </source>
</evidence>
<gene>
    <name evidence="6" type="primary">azoR</name>
    <name evidence="9" type="ORF">ATH84_103322</name>
    <name evidence="8" type="ORF">BDD41_0687</name>
</gene>
<evidence type="ECO:0000256" key="5">
    <source>
        <dbReference type="ARBA" id="ARBA00048542"/>
    </source>
</evidence>
<dbReference type="InterPro" id="IPR029039">
    <property type="entry name" value="Flavoprotein-like_sf"/>
</dbReference>
<organism evidence="8 11">
    <name type="scientific">Paracoccus versutus</name>
    <name type="common">Thiobacillus versutus</name>
    <dbReference type="NCBI Taxonomy" id="34007"/>
    <lineage>
        <taxon>Bacteria</taxon>
        <taxon>Pseudomonadati</taxon>
        <taxon>Pseudomonadota</taxon>
        <taxon>Alphaproteobacteria</taxon>
        <taxon>Rhodobacterales</taxon>
        <taxon>Paracoccaceae</taxon>
        <taxon>Paracoccus</taxon>
    </lineage>
</organism>
<keyword evidence="2 6" id="KW-0288">FMN</keyword>
<dbReference type="Proteomes" id="UP000256794">
    <property type="component" value="Unassembled WGS sequence"/>
</dbReference>
<keyword evidence="3 6" id="KW-0560">Oxidoreductase</keyword>
<keyword evidence="4 6" id="KW-0520">NAD</keyword>
<keyword evidence="10" id="KW-1185">Reference proteome</keyword>
<dbReference type="GO" id="GO:0010181">
    <property type="term" value="F:FMN binding"/>
    <property type="evidence" value="ECO:0007669"/>
    <property type="project" value="UniProtKB-UniRule"/>
</dbReference>
<evidence type="ECO:0000313" key="9">
    <source>
        <dbReference type="EMBL" id="REG36989.1"/>
    </source>
</evidence>
<dbReference type="PANTHER" id="PTHR43741:SF4">
    <property type="entry name" value="FMN-DEPENDENT NADH:QUINONE OXIDOREDUCTASE"/>
    <property type="match status" value="1"/>
</dbReference>
<feature type="binding site" evidence="6">
    <location>
        <begin position="15"/>
        <end position="17"/>
    </location>
    <ligand>
        <name>FMN</name>
        <dbReference type="ChEBI" id="CHEBI:58210"/>
    </ligand>
</feature>
<comment type="similarity">
    <text evidence="6">Belongs to the azoreductase type 1 family.</text>
</comment>
<dbReference type="PANTHER" id="PTHR43741">
    <property type="entry name" value="FMN-DEPENDENT NADH-AZOREDUCTASE 1"/>
    <property type="match status" value="1"/>
</dbReference>
<dbReference type="GO" id="GO:0016652">
    <property type="term" value="F:oxidoreductase activity, acting on NAD(P)H as acceptor"/>
    <property type="evidence" value="ECO:0007669"/>
    <property type="project" value="UniProtKB-UniRule"/>
</dbReference>
<evidence type="ECO:0000256" key="4">
    <source>
        <dbReference type="ARBA" id="ARBA00023027"/>
    </source>
</evidence>
<proteinExistence type="inferred from homology"/>
<dbReference type="OrthoDB" id="9787136at2"/>
<comment type="function">
    <text evidence="6">Quinone reductase that provides resistance to thiol-specific stress caused by electrophilic quinones.</text>
</comment>
<comment type="cofactor">
    <cofactor evidence="6">
        <name>FMN</name>
        <dbReference type="ChEBI" id="CHEBI:58210"/>
    </cofactor>
    <text evidence="6">Binds 1 FMN per subunit.</text>
</comment>
<evidence type="ECO:0000256" key="3">
    <source>
        <dbReference type="ARBA" id="ARBA00023002"/>
    </source>
</evidence>
<reference evidence="10 11" key="1">
    <citation type="submission" date="2018-08" db="EMBL/GenBank/DDBJ databases">
        <title>Genomic Encyclopedia of Archaeal and Bacterial Type Strains, Phase II (KMG-II): from individual species to whole genera.</title>
        <authorList>
            <person name="Goeker M."/>
        </authorList>
    </citation>
    <scope>NUCLEOTIDE SEQUENCE [LARGE SCALE GENOMIC DNA]</scope>
    <source>
        <strain evidence="8 11">DSM 17099</strain>
        <strain evidence="9 10">DSM 582</strain>
    </source>
</reference>
<dbReference type="RefSeq" id="WP_036757762.1">
    <property type="nucleotide sequence ID" value="NZ_CP035287.1"/>
</dbReference>
<comment type="subunit">
    <text evidence="6">Homodimer.</text>
</comment>
<feature type="binding site" evidence="6">
    <location>
        <begin position="76"/>
        <end position="79"/>
    </location>
    <ligand>
        <name>FMN</name>
        <dbReference type="ChEBI" id="CHEBI:58210"/>
    </ligand>
</feature>
<dbReference type="AlphaFoldDB" id="A0A099FER7"/>
<comment type="caution">
    <text evidence="8">The sequence shown here is derived from an EMBL/GenBank/DDBJ whole genome shotgun (WGS) entry which is preliminary data.</text>
</comment>
<evidence type="ECO:0000256" key="1">
    <source>
        <dbReference type="ARBA" id="ARBA00022630"/>
    </source>
</evidence>
<comment type="caution">
    <text evidence="6">Lacks conserved residue(s) required for the propagation of feature annotation.</text>
</comment>
<accession>A0A099FER7</accession>
<comment type="function">
    <text evidence="6">Also exhibits azoreductase activity. Catalyzes the reductive cleavage of the azo bond in aromatic azo compounds to the corresponding amines.</text>
</comment>
<feature type="binding site" evidence="6">
    <location>
        <position position="9"/>
    </location>
    <ligand>
        <name>FMN</name>
        <dbReference type="ChEBI" id="CHEBI:58210"/>
    </ligand>
</feature>
<evidence type="ECO:0000313" key="8">
    <source>
        <dbReference type="EMBL" id="REF72220.1"/>
    </source>
</evidence>
<evidence type="ECO:0000313" key="10">
    <source>
        <dbReference type="Proteomes" id="UP000256794"/>
    </source>
</evidence>
<dbReference type="EC" id="1.6.5.-" evidence="6"/>
<comment type="catalytic activity">
    <reaction evidence="6">
        <text>2 a quinone + NADH + H(+) = 2 a 1,4-benzosemiquinone + NAD(+)</text>
        <dbReference type="Rhea" id="RHEA:65952"/>
        <dbReference type="ChEBI" id="CHEBI:15378"/>
        <dbReference type="ChEBI" id="CHEBI:57540"/>
        <dbReference type="ChEBI" id="CHEBI:57945"/>
        <dbReference type="ChEBI" id="CHEBI:132124"/>
        <dbReference type="ChEBI" id="CHEBI:134225"/>
    </reaction>
</comment>
<keyword evidence="1 6" id="KW-0285">Flavoprotein</keyword>
<dbReference type="InterPro" id="IPR023048">
    <property type="entry name" value="NADH:quinone_OxRdtase_FMN_depd"/>
</dbReference>
<dbReference type="GO" id="GO:0016655">
    <property type="term" value="F:oxidoreductase activity, acting on NAD(P)H, quinone or similar compound as acceptor"/>
    <property type="evidence" value="ECO:0007669"/>
    <property type="project" value="InterPro"/>
</dbReference>
<dbReference type="InterPro" id="IPR003680">
    <property type="entry name" value="Flavodoxin_fold"/>
</dbReference>
<evidence type="ECO:0000259" key="7">
    <source>
        <dbReference type="Pfam" id="PF02525"/>
    </source>
</evidence>
<dbReference type="EMBL" id="QUMX01000033">
    <property type="protein sequence ID" value="REG36989.1"/>
    <property type="molecule type" value="Genomic_DNA"/>
</dbReference>
<dbReference type="EC" id="1.7.1.17" evidence="6"/>
<dbReference type="Proteomes" id="UP000256941">
    <property type="component" value="Unassembled WGS sequence"/>
</dbReference>
<accession>A0A3D9XP56</accession>
<dbReference type="HAMAP" id="MF_01216">
    <property type="entry name" value="Azoreductase_type1"/>
    <property type="match status" value="1"/>
</dbReference>
<dbReference type="SUPFAM" id="SSF52218">
    <property type="entry name" value="Flavoproteins"/>
    <property type="match status" value="1"/>
</dbReference>
<name>A0A099FER7_PARVE</name>
<dbReference type="InterPro" id="IPR050104">
    <property type="entry name" value="FMN-dep_NADH:Q_OxRdtase_AzoR1"/>
</dbReference>
<dbReference type="eggNOG" id="COG1182">
    <property type="taxonomic scope" value="Bacteria"/>
</dbReference>
<comment type="catalytic activity">
    <reaction evidence="5">
        <text>N,N-dimethyl-1,4-phenylenediamine + anthranilate + 2 NAD(+) = 2-(4-dimethylaminophenyl)diazenylbenzoate + 2 NADH + 2 H(+)</text>
        <dbReference type="Rhea" id="RHEA:55872"/>
        <dbReference type="ChEBI" id="CHEBI:15378"/>
        <dbReference type="ChEBI" id="CHEBI:15783"/>
        <dbReference type="ChEBI" id="CHEBI:16567"/>
        <dbReference type="ChEBI" id="CHEBI:57540"/>
        <dbReference type="ChEBI" id="CHEBI:57945"/>
        <dbReference type="ChEBI" id="CHEBI:71579"/>
        <dbReference type="EC" id="1.7.1.17"/>
    </reaction>
    <physiologicalReaction direction="right-to-left" evidence="5">
        <dbReference type="Rhea" id="RHEA:55874"/>
    </physiologicalReaction>
</comment>
<evidence type="ECO:0000256" key="2">
    <source>
        <dbReference type="ARBA" id="ARBA00022643"/>
    </source>
</evidence>
<dbReference type="Pfam" id="PF02525">
    <property type="entry name" value="Flavodoxin_2"/>
    <property type="match status" value="1"/>
</dbReference>
<sequence>MTILHIDSSITGDNSVSRIVSQAIIDRLAEARPGVPVIRRDLAGAPLPHLTLDALADSAVLDEFLAAETVVIGAPMYNFTLPSQLKAWIDRIVVAGKTFRYTAEGPEGLAGGKRVIIALARGGFYSDDARVALEHLESYLRSVFAFIGIEAEFVMADGVSIGPEQRQAAIDQALGQTRQLAA</sequence>
<evidence type="ECO:0000256" key="6">
    <source>
        <dbReference type="HAMAP-Rule" id="MF_01216"/>
    </source>
</evidence>
<dbReference type="GO" id="GO:0009055">
    <property type="term" value="F:electron transfer activity"/>
    <property type="evidence" value="ECO:0007669"/>
    <property type="project" value="UniProtKB-UniRule"/>
</dbReference>
<protein>
    <recommendedName>
        <fullName evidence="6">FMN dependent NADH:quinone oxidoreductase</fullName>
        <ecNumber evidence="6">1.6.5.-</ecNumber>
    </recommendedName>
    <alternativeName>
        <fullName evidence="6">Azo-dye reductase</fullName>
    </alternativeName>
    <alternativeName>
        <fullName evidence="6">FMN-dependent NADH-azo compound oxidoreductase</fullName>
    </alternativeName>
    <alternativeName>
        <fullName evidence="6">FMN-dependent NADH-azoreductase</fullName>
        <ecNumber evidence="6">1.7.1.17</ecNumber>
    </alternativeName>
</protein>